<protein>
    <submittedName>
        <fullName evidence="1">Uncharacterized protein</fullName>
    </submittedName>
</protein>
<sequence>MSTKIVKKMTFVINRIKETHKKNEAELIALGFLAVEQGKVVPTRKGILSVGTVREVE</sequence>
<dbReference type="EMBL" id="JH600070">
    <property type="protein sequence ID" value="EIJ42345.1"/>
    <property type="molecule type" value="Genomic_DNA"/>
</dbReference>
<evidence type="ECO:0000313" key="1">
    <source>
        <dbReference type="EMBL" id="EIJ42345.1"/>
    </source>
</evidence>
<proteinExistence type="predicted"/>
<organism evidence="1 2">
    <name type="scientific">Beggiatoa alba B18LD</name>
    <dbReference type="NCBI Taxonomy" id="395493"/>
    <lineage>
        <taxon>Bacteria</taxon>
        <taxon>Pseudomonadati</taxon>
        <taxon>Pseudomonadota</taxon>
        <taxon>Gammaproteobacteria</taxon>
        <taxon>Thiotrichales</taxon>
        <taxon>Thiotrichaceae</taxon>
        <taxon>Beggiatoa</taxon>
    </lineage>
</organism>
<dbReference type="STRING" id="395493.BegalDRAFT_1457"/>
<keyword evidence="2" id="KW-1185">Reference proteome</keyword>
<dbReference type="AlphaFoldDB" id="I3CFF2"/>
<gene>
    <name evidence="1" type="ORF">BegalDRAFT_1457</name>
</gene>
<dbReference type="Proteomes" id="UP000005744">
    <property type="component" value="Unassembled WGS sequence"/>
</dbReference>
<dbReference type="HOGENOM" id="CLU_2987400_0_0_6"/>
<accession>I3CFF2</accession>
<reference evidence="1 2" key="1">
    <citation type="submission" date="2011-11" db="EMBL/GenBank/DDBJ databases">
        <title>Improved High-Quality Draft sequence of Beggiatoa alba B18lD.</title>
        <authorList>
            <consortium name="US DOE Joint Genome Institute"/>
            <person name="Lucas S."/>
            <person name="Han J."/>
            <person name="Lapidus A."/>
            <person name="Cheng J.-F."/>
            <person name="Goodwin L."/>
            <person name="Pitluck S."/>
            <person name="Peters L."/>
            <person name="Mikhailova N."/>
            <person name="Held B."/>
            <person name="Detter J.C."/>
            <person name="Han C."/>
            <person name="Tapia R."/>
            <person name="Land M."/>
            <person name="Hauser L."/>
            <person name="Kyrpides N."/>
            <person name="Ivanova N."/>
            <person name="Pagani I."/>
            <person name="Samuel K."/>
            <person name="Teske A."/>
            <person name="Mueller J."/>
            <person name="Woyke T."/>
        </authorList>
    </citation>
    <scope>NUCLEOTIDE SEQUENCE [LARGE SCALE GENOMIC DNA]</scope>
    <source>
        <strain evidence="1 2">B18LD</strain>
    </source>
</reference>
<dbReference type="RefSeq" id="WP_002685196.1">
    <property type="nucleotide sequence ID" value="NZ_JH600070.1"/>
</dbReference>
<evidence type="ECO:0000313" key="2">
    <source>
        <dbReference type="Proteomes" id="UP000005744"/>
    </source>
</evidence>
<name>I3CFF2_9GAMM</name>